<name>A0AAV8WS27_9CUCU</name>
<keyword evidence="3" id="KW-1185">Reference proteome</keyword>
<protein>
    <recommendedName>
        <fullName evidence="4">NADH dehydrogenase subunit 6</fullName>
    </recommendedName>
</protein>
<evidence type="ECO:0000313" key="3">
    <source>
        <dbReference type="Proteomes" id="UP001162156"/>
    </source>
</evidence>
<dbReference type="EMBL" id="JANEYF010005087">
    <property type="protein sequence ID" value="KAJ8929236.1"/>
    <property type="molecule type" value="Genomic_DNA"/>
</dbReference>
<reference evidence="2" key="1">
    <citation type="journal article" date="2023" name="Insect Mol. Biol.">
        <title>Genome sequencing provides insights into the evolution of gene families encoding plant cell wall-degrading enzymes in longhorned beetles.</title>
        <authorList>
            <person name="Shin N.R."/>
            <person name="Okamura Y."/>
            <person name="Kirsch R."/>
            <person name="Pauchet Y."/>
        </authorList>
    </citation>
    <scope>NUCLEOTIDE SEQUENCE</scope>
    <source>
        <strain evidence="2">RBIC_L_NR</strain>
    </source>
</reference>
<evidence type="ECO:0008006" key="4">
    <source>
        <dbReference type="Google" id="ProtNLM"/>
    </source>
</evidence>
<keyword evidence="1" id="KW-0812">Transmembrane</keyword>
<evidence type="ECO:0000313" key="2">
    <source>
        <dbReference type="EMBL" id="KAJ8929236.1"/>
    </source>
</evidence>
<keyword evidence="1" id="KW-0472">Membrane</keyword>
<comment type="caution">
    <text evidence="2">The sequence shown here is derived from an EMBL/GenBank/DDBJ whole genome shotgun (WGS) entry which is preliminary data.</text>
</comment>
<dbReference type="AlphaFoldDB" id="A0AAV8WS27"/>
<evidence type="ECO:0000256" key="1">
    <source>
        <dbReference type="SAM" id="Phobius"/>
    </source>
</evidence>
<proteinExistence type="predicted"/>
<organism evidence="2 3">
    <name type="scientific">Rhamnusium bicolor</name>
    <dbReference type="NCBI Taxonomy" id="1586634"/>
    <lineage>
        <taxon>Eukaryota</taxon>
        <taxon>Metazoa</taxon>
        <taxon>Ecdysozoa</taxon>
        <taxon>Arthropoda</taxon>
        <taxon>Hexapoda</taxon>
        <taxon>Insecta</taxon>
        <taxon>Pterygota</taxon>
        <taxon>Neoptera</taxon>
        <taxon>Endopterygota</taxon>
        <taxon>Coleoptera</taxon>
        <taxon>Polyphaga</taxon>
        <taxon>Cucujiformia</taxon>
        <taxon>Chrysomeloidea</taxon>
        <taxon>Cerambycidae</taxon>
        <taxon>Lepturinae</taxon>
        <taxon>Rhagiini</taxon>
        <taxon>Rhamnusium</taxon>
    </lineage>
</organism>
<gene>
    <name evidence="2" type="ORF">NQ314_018115</name>
</gene>
<feature type="transmembrane region" description="Helical" evidence="1">
    <location>
        <begin position="36"/>
        <end position="58"/>
    </location>
</feature>
<keyword evidence="1" id="KW-1133">Transmembrane helix</keyword>
<sequence length="67" mass="7625">MYVFDIILMEMALTGKSIESLCLMQIISVIKCFPEFLVPTLIIVGLFLINSGVLYFIIRARKSKNIL</sequence>
<dbReference type="Proteomes" id="UP001162156">
    <property type="component" value="Unassembled WGS sequence"/>
</dbReference>
<accession>A0AAV8WS27</accession>